<evidence type="ECO:0000256" key="6">
    <source>
        <dbReference type="ARBA" id="ARBA00033102"/>
    </source>
</evidence>
<dbReference type="SUPFAM" id="SSF51690">
    <property type="entry name" value="Nicotinate/Quinolinate PRTase C-terminal domain-like"/>
    <property type="match status" value="1"/>
</dbReference>
<comment type="function">
    <text evidence="1">Involved in the catabolism of quinolinic acid (QA).</text>
</comment>
<protein>
    <recommendedName>
        <fullName evidence="6">Quinolinate phosphoribosyltransferase [decarboxylating]</fullName>
    </recommendedName>
</protein>
<dbReference type="InterPro" id="IPR027277">
    <property type="entry name" value="NadC/ModD"/>
</dbReference>
<evidence type="ECO:0000259" key="8">
    <source>
        <dbReference type="Pfam" id="PF01729"/>
    </source>
</evidence>
<feature type="compositionally biased region" description="Polar residues" evidence="7">
    <location>
        <begin position="371"/>
        <end position="385"/>
    </location>
</feature>
<evidence type="ECO:0000256" key="1">
    <source>
        <dbReference type="ARBA" id="ARBA00003237"/>
    </source>
</evidence>
<feature type="domain" description="Quinolinate phosphoribosyl transferase C-terminal" evidence="8">
    <location>
        <begin position="138"/>
        <end position="276"/>
    </location>
</feature>
<dbReference type="InterPro" id="IPR022412">
    <property type="entry name" value="Quinolinate_PRibosylTrfase_N"/>
</dbReference>
<dbReference type="Gene3D" id="3.20.20.70">
    <property type="entry name" value="Aldolase class I"/>
    <property type="match status" value="1"/>
</dbReference>
<dbReference type="InterPro" id="IPR002638">
    <property type="entry name" value="Quinolinate_PRibosylTrfase_C"/>
</dbReference>
<dbReference type="GO" id="GO:0004514">
    <property type="term" value="F:nicotinate-nucleotide diphosphorylase (carboxylating) activity"/>
    <property type="evidence" value="ECO:0007669"/>
    <property type="project" value="InterPro"/>
</dbReference>
<dbReference type="InterPro" id="IPR037128">
    <property type="entry name" value="Quinolinate_PRibosylTase_N_sf"/>
</dbReference>
<name>A0AAV2TIZ5_CALDB</name>
<evidence type="ECO:0000256" key="2">
    <source>
        <dbReference type="ARBA" id="ARBA00004790"/>
    </source>
</evidence>
<proteinExistence type="inferred from homology"/>
<feature type="compositionally biased region" description="Low complexity" evidence="7">
    <location>
        <begin position="436"/>
        <end position="455"/>
    </location>
</feature>
<evidence type="ECO:0000259" key="9">
    <source>
        <dbReference type="Pfam" id="PF02749"/>
    </source>
</evidence>
<evidence type="ECO:0000256" key="3">
    <source>
        <dbReference type="ARBA" id="ARBA00009400"/>
    </source>
</evidence>
<feature type="compositionally biased region" description="Pro residues" evidence="7">
    <location>
        <begin position="471"/>
        <end position="483"/>
    </location>
</feature>
<accession>A0AAV2TIZ5</accession>
<evidence type="ECO:0000256" key="7">
    <source>
        <dbReference type="SAM" id="MobiDB-lite"/>
    </source>
</evidence>
<organism evidence="10 11">
    <name type="scientific">Calicophoron daubneyi</name>
    <name type="common">Rumen fluke</name>
    <name type="synonym">Paramphistomum daubneyi</name>
    <dbReference type="NCBI Taxonomy" id="300641"/>
    <lineage>
        <taxon>Eukaryota</taxon>
        <taxon>Metazoa</taxon>
        <taxon>Spiralia</taxon>
        <taxon>Lophotrochozoa</taxon>
        <taxon>Platyhelminthes</taxon>
        <taxon>Trematoda</taxon>
        <taxon>Digenea</taxon>
        <taxon>Plagiorchiida</taxon>
        <taxon>Pronocephalata</taxon>
        <taxon>Paramphistomoidea</taxon>
        <taxon>Paramphistomidae</taxon>
        <taxon>Calicophoron</taxon>
    </lineage>
</organism>
<reference evidence="10" key="1">
    <citation type="submission" date="2024-06" db="EMBL/GenBank/DDBJ databases">
        <authorList>
            <person name="Liu X."/>
            <person name="Lenzi L."/>
            <person name="Haldenby T S."/>
            <person name="Uol C."/>
        </authorList>
    </citation>
    <scope>NUCLEOTIDE SEQUENCE</scope>
</reference>
<feature type="compositionally biased region" description="Basic residues" evidence="7">
    <location>
        <begin position="361"/>
        <end position="370"/>
    </location>
</feature>
<dbReference type="PANTHER" id="PTHR32179">
    <property type="entry name" value="NICOTINATE-NUCLEOTIDE PYROPHOSPHORYLASE [CARBOXYLATING]"/>
    <property type="match status" value="1"/>
</dbReference>
<feature type="compositionally biased region" description="Low complexity" evidence="7">
    <location>
        <begin position="412"/>
        <end position="421"/>
    </location>
</feature>
<feature type="compositionally biased region" description="Polar residues" evidence="7">
    <location>
        <begin position="336"/>
        <end position="356"/>
    </location>
</feature>
<sequence length="537" mass="57637">MAYSLVLNQQCVRNMVNSWLSNEPAINYVGFALNRNRCSATIRMRGPGTLAGSPFVDAVLRECNCQVQWHIKEGEYVESREANVATITGEFKDILFSEHLASLLLSRASGIASFARRLRKILTDISWKGDLRVPYCLTPGFELVEEYAMTLAGVTCNRPQVFIRQCHAKAAGGIEKAVDLIRSKVGLSTKVEAECSSLSEALAASVAGCSLIVFSRLPMKELTANAAQLKNAHPQVQVQLNGTFDEANLKTYATSNVDFLASSKFCNGYPCLDFQMLYDAVEMDGEARIDLPVQTGRQSDDSESTDEVNSSEASAPKKTRLDDSTSDNSKVAAPKSNGTPRNANAPVSSTVNTPKEQIQKRSQRNQRHQQHGSQRQNSTRSQSPGGMQLLQMTPPRFLPPSSVGRAPGSPPGGNMPNPLSGVLNQPPQPNMSIRLPNQPMPQRMGPGQPSMNPGMLGNGPGVGGGFLSMQPQPPQGNPGQPPNWPIIGGGANPMIGGMGLGLRMGGPGGGNIPSCRTCGSANPPGMMFCRNCRSQLR</sequence>
<dbReference type="GO" id="GO:0034213">
    <property type="term" value="P:quinolinate catabolic process"/>
    <property type="evidence" value="ECO:0007669"/>
    <property type="project" value="TreeGrafter"/>
</dbReference>
<dbReference type="GO" id="GO:0009435">
    <property type="term" value="P:NAD+ biosynthetic process"/>
    <property type="evidence" value="ECO:0007669"/>
    <property type="project" value="InterPro"/>
</dbReference>
<dbReference type="EMBL" id="CAXLJL010000379">
    <property type="protein sequence ID" value="CAL5137363.1"/>
    <property type="molecule type" value="Genomic_DNA"/>
</dbReference>
<evidence type="ECO:0000256" key="4">
    <source>
        <dbReference type="ARBA" id="ARBA00022676"/>
    </source>
</evidence>
<comment type="caution">
    <text evidence="10">The sequence shown here is derived from an EMBL/GenBank/DDBJ whole genome shotgun (WGS) entry which is preliminary data.</text>
</comment>
<feature type="compositionally biased region" description="Gly residues" evidence="7">
    <location>
        <begin position="456"/>
        <end position="466"/>
    </location>
</feature>
<dbReference type="GO" id="GO:0005737">
    <property type="term" value="C:cytoplasm"/>
    <property type="evidence" value="ECO:0007669"/>
    <property type="project" value="TreeGrafter"/>
</dbReference>
<comment type="pathway">
    <text evidence="2">Cofactor biosynthesis; NAD(+) biosynthesis.</text>
</comment>
<dbReference type="Gene3D" id="3.90.1170.20">
    <property type="entry name" value="Quinolinate phosphoribosyl transferase, N-terminal domain"/>
    <property type="match status" value="1"/>
</dbReference>
<dbReference type="InterPro" id="IPR013785">
    <property type="entry name" value="Aldolase_TIM"/>
</dbReference>
<dbReference type="InterPro" id="IPR036068">
    <property type="entry name" value="Nicotinate_pribotase-like_C"/>
</dbReference>
<dbReference type="Proteomes" id="UP001497525">
    <property type="component" value="Unassembled WGS sequence"/>
</dbReference>
<comment type="similarity">
    <text evidence="3">Belongs to the NadC/ModD family.</text>
</comment>
<keyword evidence="4" id="KW-0328">Glycosyltransferase</keyword>
<dbReference type="Pfam" id="PF02749">
    <property type="entry name" value="QRPTase_N"/>
    <property type="match status" value="1"/>
</dbReference>
<evidence type="ECO:0000256" key="5">
    <source>
        <dbReference type="ARBA" id="ARBA00022679"/>
    </source>
</evidence>
<gene>
    <name evidence="10" type="ORF">CDAUBV1_LOCUS11682</name>
</gene>
<feature type="region of interest" description="Disordered" evidence="7">
    <location>
        <begin position="293"/>
        <end position="483"/>
    </location>
</feature>
<dbReference type="SUPFAM" id="SSF54675">
    <property type="entry name" value="Nicotinate/Quinolinate PRTase N-terminal domain-like"/>
    <property type="match status" value="1"/>
</dbReference>
<dbReference type="Pfam" id="PF01729">
    <property type="entry name" value="QRPTase_C"/>
    <property type="match status" value="1"/>
</dbReference>
<keyword evidence="5" id="KW-0808">Transferase</keyword>
<evidence type="ECO:0000313" key="11">
    <source>
        <dbReference type="Proteomes" id="UP001497525"/>
    </source>
</evidence>
<dbReference type="PANTHER" id="PTHR32179:SF3">
    <property type="entry name" value="NICOTINATE-NUCLEOTIDE PYROPHOSPHORYLASE [CARBOXYLATING]"/>
    <property type="match status" value="1"/>
</dbReference>
<dbReference type="AlphaFoldDB" id="A0AAV2TIZ5"/>
<feature type="domain" description="Quinolinate phosphoribosyl transferase N-terminal" evidence="9">
    <location>
        <begin position="35"/>
        <end position="109"/>
    </location>
</feature>
<evidence type="ECO:0000313" key="10">
    <source>
        <dbReference type="EMBL" id="CAL5137363.1"/>
    </source>
</evidence>